<evidence type="ECO:0008006" key="4">
    <source>
        <dbReference type="Google" id="ProtNLM"/>
    </source>
</evidence>
<accession>A0ABS3VU28</accession>
<feature type="compositionally biased region" description="Pro residues" evidence="1">
    <location>
        <begin position="51"/>
        <end position="60"/>
    </location>
</feature>
<comment type="caution">
    <text evidence="2">The sequence shown here is derived from an EMBL/GenBank/DDBJ whole genome shotgun (WGS) entry which is preliminary data.</text>
</comment>
<keyword evidence="3" id="KW-1185">Reference proteome</keyword>
<evidence type="ECO:0000256" key="1">
    <source>
        <dbReference type="SAM" id="MobiDB-lite"/>
    </source>
</evidence>
<evidence type="ECO:0000313" key="2">
    <source>
        <dbReference type="EMBL" id="MBO4208028.1"/>
    </source>
</evidence>
<organism evidence="2 3">
    <name type="scientific">Micromonospora echinofusca</name>
    <dbReference type="NCBI Taxonomy" id="47858"/>
    <lineage>
        <taxon>Bacteria</taxon>
        <taxon>Bacillati</taxon>
        <taxon>Actinomycetota</taxon>
        <taxon>Actinomycetes</taxon>
        <taxon>Micromonosporales</taxon>
        <taxon>Micromonosporaceae</taxon>
        <taxon>Micromonospora</taxon>
    </lineage>
</organism>
<dbReference type="Proteomes" id="UP000823521">
    <property type="component" value="Unassembled WGS sequence"/>
</dbReference>
<gene>
    <name evidence="2" type="ORF">GSF22_18755</name>
</gene>
<proteinExistence type="predicted"/>
<feature type="region of interest" description="Disordered" evidence="1">
    <location>
        <begin position="36"/>
        <end position="86"/>
    </location>
</feature>
<protein>
    <recommendedName>
        <fullName evidence="4">Lipoprotein</fullName>
    </recommendedName>
</protein>
<reference evidence="2 3" key="1">
    <citation type="submission" date="2019-12" db="EMBL/GenBank/DDBJ databases">
        <title>Whole genome sequencing of endophytic Actinobacterium Micromonospora sp. MPMI6T.</title>
        <authorList>
            <person name="Evv R."/>
            <person name="Podile A.R."/>
        </authorList>
    </citation>
    <scope>NUCLEOTIDE SEQUENCE [LARGE SCALE GENOMIC DNA]</scope>
    <source>
        <strain evidence="2 3">MPMI6</strain>
    </source>
</reference>
<evidence type="ECO:0000313" key="3">
    <source>
        <dbReference type="Proteomes" id="UP000823521"/>
    </source>
</evidence>
<sequence>MPRITPRPLLDPRLVLVGALLGVVLPLTACGAPPELREPTSGALPATSAPPTVPTVPVPAPTAQTSTLPPVPTPADQNAGPCRTGPSADQVVRLLRRTDGLLPDGVRAKVAKGPLCADGWQYAVVEVTGHEALEMVSRGRADALRLVTAGTDVCTIEVRTLAPSGIRALACDAATGLGPGA</sequence>
<dbReference type="RefSeq" id="WP_307804107.1">
    <property type="nucleotide sequence ID" value="NZ_WVUH01000164.1"/>
</dbReference>
<dbReference type="EMBL" id="WVUH01000164">
    <property type="protein sequence ID" value="MBO4208028.1"/>
    <property type="molecule type" value="Genomic_DNA"/>
</dbReference>
<name>A0ABS3VU28_MICEH</name>